<name>A0ABN2QBC5_9PSEU</name>
<dbReference type="InterPro" id="IPR016162">
    <property type="entry name" value="Ald_DH_N"/>
</dbReference>
<evidence type="ECO:0000313" key="4">
    <source>
        <dbReference type="Proteomes" id="UP001501116"/>
    </source>
</evidence>
<dbReference type="Pfam" id="PF00171">
    <property type="entry name" value="Aldedh"/>
    <property type="match status" value="1"/>
</dbReference>
<dbReference type="EMBL" id="BAAANN010000005">
    <property type="protein sequence ID" value="GAA1948544.1"/>
    <property type="molecule type" value="Genomic_DNA"/>
</dbReference>
<dbReference type="Gene3D" id="3.40.605.10">
    <property type="entry name" value="Aldehyde Dehydrogenase, Chain A, domain 1"/>
    <property type="match status" value="1"/>
</dbReference>
<evidence type="ECO:0000259" key="2">
    <source>
        <dbReference type="Pfam" id="PF00171"/>
    </source>
</evidence>
<dbReference type="InterPro" id="IPR016161">
    <property type="entry name" value="Ald_DH/histidinol_DH"/>
</dbReference>
<dbReference type="InterPro" id="IPR015590">
    <property type="entry name" value="Aldehyde_DH_dom"/>
</dbReference>
<keyword evidence="1" id="KW-0560">Oxidoreductase</keyword>
<sequence>MTQTLPEQAGSADGRALDLRHLIGGEWCAGRGAEAVSTDPAHPDRAVATYRVATEDQLDHAVRAAADAAPGWDRTGPIGRGRVLRAAAELLASRAEHVAKLVTAEEGKTLPEARAEVGLSVETLHYHAAHARSADGATFPSGHPDELIRTLRRPLGVVGVITPWNFPIQIPAWKLAPALVHGNAVVWKPASDTPAVAVAFAEVLHEAGLPDGVLNLVLGPGALGAELVARPEVSGITFTGSVPVGRAIQAAAVPRGTKVQLELGGHNAAIVLPDADPADAAAALVAGAMSSAGQKCTATRRIIAVGDAYEPLVAELTSRVESLVLGDGAVDGVDIGPLVSARARDEVDAALATATREGAVVLAQSGSALPAEGHFARPAVLAGTADLTICREEVFGPITTVLRAPDLDAAIALANGTDFGLTAAVFTCDERAARRCVTELDAGLVKVNAPTTGSELHAPFGGLKDSSFPAPREQNGDTSAEFFTWSKTAYLRPGSRS</sequence>
<protein>
    <submittedName>
        <fullName evidence="3">Aldehyde dehydrogenase family protein</fullName>
    </submittedName>
</protein>
<organism evidence="3 4">
    <name type="scientific">Amycolatopsis minnesotensis</name>
    <dbReference type="NCBI Taxonomy" id="337894"/>
    <lineage>
        <taxon>Bacteria</taxon>
        <taxon>Bacillati</taxon>
        <taxon>Actinomycetota</taxon>
        <taxon>Actinomycetes</taxon>
        <taxon>Pseudonocardiales</taxon>
        <taxon>Pseudonocardiaceae</taxon>
        <taxon>Amycolatopsis</taxon>
    </lineage>
</organism>
<dbReference type="SUPFAM" id="SSF53720">
    <property type="entry name" value="ALDH-like"/>
    <property type="match status" value="1"/>
</dbReference>
<dbReference type="Proteomes" id="UP001501116">
    <property type="component" value="Unassembled WGS sequence"/>
</dbReference>
<dbReference type="InterPro" id="IPR016163">
    <property type="entry name" value="Ald_DH_C"/>
</dbReference>
<dbReference type="Gene3D" id="3.40.309.10">
    <property type="entry name" value="Aldehyde Dehydrogenase, Chain A, domain 2"/>
    <property type="match status" value="1"/>
</dbReference>
<comment type="caution">
    <text evidence="3">The sequence shown here is derived from an EMBL/GenBank/DDBJ whole genome shotgun (WGS) entry which is preliminary data.</text>
</comment>
<keyword evidence="4" id="KW-1185">Reference proteome</keyword>
<accession>A0ABN2QBC5</accession>
<feature type="domain" description="Aldehyde dehydrogenase" evidence="2">
    <location>
        <begin position="31"/>
        <end position="488"/>
    </location>
</feature>
<dbReference type="RefSeq" id="WP_344415168.1">
    <property type="nucleotide sequence ID" value="NZ_BAAANN010000005.1"/>
</dbReference>
<evidence type="ECO:0000256" key="1">
    <source>
        <dbReference type="ARBA" id="ARBA00023002"/>
    </source>
</evidence>
<gene>
    <name evidence="3" type="ORF">GCM10009754_16200</name>
</gene>
<evidence type="ECO:0000313" key="3">
    <source>
        <dbReference type="EMBL" id="GAA1948544.1"/>
    </source>
</evidence>
<proteinExistence type="predicted"/>
<dbReference type="PANTHER" id="PTHR11699">
    <property type="entry name" value="ALDEHYDE DEHYDROGENASE-RELATED"/>
    <property type="match status" value="1"/>
</dbReference>
<reference evidence="3 4" key="1">
    <citation type="journal article" date="2019" name="Int. J. Syst. Evol. Microbiol.">
        <title>The Global Catalogue of Microorganisms (GCM) 10K type strain sequencing project: providing services to taxonomists for standard genome sequencing and annotation.</title>
        <authorList>
            <consortium name="The Broad Institute Genomics Platform"/>
            <consortium name="The Broad Institute Genome Sequencing Center for Infectious Disease"/>
            <person name="Wu L."/>
            <person name="Ma J."/>
        </authorList>
    </citation>
    <scope>NUCLEOTIDE SEQUENCE [LARGE SCALE GENOMIC DNA]</scope>
    <source>
        <strain evidence="3 4">JCM 14545</strain>
    </source>
</reference>